<dbReference type="InterPro" id="IPR050667">
    <property type="entry name" value="PPR-containing_protein"/>
</dbReference>
<evidence type="ECO:0000313" key="5">
    <source>
        <dbReference type="Proteomes" id="UP000626092"/>
    </source>
</evidence>
<keyword evidence="2" id="KW-0677">Repeat</keyword>
<feature type="repeat" description="PPR" evidence="3">
    <location>
        <begin position="822"/>
        <end position="856"/>
    </location>
</feature>
<keyword evidence="5" id="KW-1185">Reference proteome</keyword>
<feature type="repeat" description="PPR" evidence="3">
    <location>
        <begin position="261"/>
        <end position="295"/>
    </location>
</feature>
<feature type="repeat" description="PPR" evidence="3">
    <location>
        <begin position="470"/>
        <end position="504"/>
    </location>
</feature>
<comment type="caution">
    <text evidence="4">The sequence shown here is derived from an EMBL/GenBank/DDBJ whole genome shotgun (WGS) entry which is preliminary data.</text>
</comment>
<evidence type="ECO:0000313" key="4">
    <source>
        <dbReference type="EMBL" id="KAF7148977.1"/>
    </source>
</evidence>
<sequence length="1035" mass="118318">MRYLFKLRPLISNSSNDLLHFHLSKLQSFCLQLHSKSSKLHNPKKTENNHTKNQSETNSFASLFDEITGILGTEETHLGYSEIKEEHSYSVPSVCGNATEGMDMEKENTLVMGDTQLGNLGDLDVTPLVHKITQIVRGENGGIPMEEQLENAGFEIDEEVVEKVLKRCFKVPRLARRFFNWVKMKKGFHHTTRTYNTMIYIAGEAKEFRLVEELVEEMEKNSCPKDCKTWTILILHYGNAKMIGKTLWIYEKMRETNLEPDAVVYKHMLRVLCNAGKAEIALEFYKEMVRKEIGLNVGLYKLLLKRLAQSGDIAAAYVAAEDMTKNCEIPEHHAYACLLKSFCISGRIREALELIRDLKHKNITLNAEIFETLVKGLCRANMTTDALEIVDIMKSRDSVDGKIYGIIINGFLRRNDFSKAFDLFQSMKDSGHTPTTSTYTELMQHLFRMNEFEKADEMYHEMLEKGVPLDIVAVTAIVAGHICQNRISEAWEVLKSMEENGIRANQKSYTVFVKELCKVSQTEEIVKVLNKMQDSNIIIPNDISHLVRPYLEKKGEMEKLEKVKQRQGASKLHLQDGKTYSVGITGNQSKSLNSDQIEERKKDPHLLKSFPSSYSDHAIQRIRQIFSSSENWCSIQEALEKCDIKYTPELVSEILHNCGPYSHVALHFFSWVGKQAGYNHTTDTYNMAIKISGRSKDFKHMRSLFHEMRRIGCTITSDTWTIMLMQYGRAGLTDIALKIFREMKTSGCKPNGSTYKYLVVSLCEGKGRKVEEAITAFHEMIRLGFSPDKGLIEIYLHCLCGVGKLLDARRCLELLKKAGFTSPLTYSMYVRALCRAGRLEEALALVDEVGSDQNTLAQYTYGSLVHGLLRMERSEDALAKVESMRQIGINPTVHVYTSLIVHFFKEKRIDKSVEIFEKMKEEGCEPTIVTYSALIRGYMNCRKLVDAWNVFRDIKLNGPFPDFGTYSMFISCLCKVGKSEEALQLISEMLDRGIVPSAINFRTVFFGLNREGKRNIAHTVLQKKWDLSRRRKFSM</sequence>
<evidence type="ECO:0000256" key="3">
    <source>
        <dbReference type="PROSITE-ProRule" id="PRU00708"/>
    </source>
</evidence>
<dbReference type="PANTHER" id="PTHR47939">
    <property type="entry name" value="MEMBRANE-ASSOCIATED SALT-INDUCIBLE PROTEIN-LIKE"/>
    <property type="match status" value="1"/>
</dbReference>
<gene>
    <name evidence="4" type="ORF">RHSIM_Rhsim03G0062300</name>
</gene>
<dbReference type="InterPro" id="IPR011990">
    <property type="entry name" value="TPR-like_helical_dom_sf"/>
</dbReference>
<protein>
    <recommendedName>
        <fullName evidence="6">Pentatricopeptide repeat-containing protein</fullName>
    </recommendedName>
</protein>
<feature type="repeat" description="PPR" evidence="3">
    <location>
        <begin position="927"/>
        <end position="961"/>
    </location>
</feature>
<evidence type="ECO:0008006" key="6">
    <source>
        <dbReference type="Google" id="ProtNLM"/>
    </source>
</evidence>
<comment type="similarity">
    <text evidence="1">Belongs to the PPR family. P subfamily.</text>
</comment>
<feature type="repeat" description="PPR" evidence="3">
    <location>
        <begin position="892"/>
        <end position="926"/>
    </location>
</feature>
<feature type="repeat" description="PPR" evidence="3">
    <location>
        <begin position="751"/>
        <end position="787"/>
    </location>
</feature>
<name>A0A834LSS6_RHOSS</name>
<feature type="repeat" description="PPR" evidence="3">
    <location>
        <begin position="681"/>
        <end position="715"/>
    </location>
</feature>
<feature type="repeat" description="PPR" evidence="3">
    <location>
        <begin position="400"/>
        <end position="434"/>
    </location>
</feature>
<feature type="repeat" description="PPR" evidence="3">
    <location>
        <begin position="331"/>
        <end position="365"/>
    </location>
</feature>
<feature type="repeat" description="PPR" evidence="3">
    <location>
        <begin position="716"/>
        <end position="750"/>
    </location>
</feature>
<dbReference type="Proteomes" id="UP000626092">
    <property type="component" value="Unassembled WGS sequence"/>
</dbReference>
<dbReference type="AlphaFoldDB" id="A0A834LSS6"/>
<feature type="repeat" description="PPR" evidence="3">
    <location>
        <begin position="505"/>
        <end position="539"/>
    </location>
</feature>
<dbReference type="Pfam" id="PF01535">
    <property type="entry name" value="PPR"/>
    <property type="match status" value="9"/>
</dbReference>
<proteinExistence type="inferred from homology"/>
<dbReference type="Gene3D" id="1.25.40.10">
    <property type="entry name" value="Tetratricopeptide repeat domain"/>
    <property type="match status" value="7"/>
</dbReference>
<accession>A0A834LSS6</accession>
<feature type="repeat" description="PPR" evidence="3">
    <location>
        <begin position="962"/>
        <end position="996"/>
    </location>
</feature>
<dbReference type="OrthoDB" id="185373at2759"/>
<evidence type="ECO:0000256" key="1">
    <source>
        <dbReference type="ARBA" id="ARBA00007626"/>
    </source>
</evidence>
<feature type="repeat" description="PPR" evidence="3">
    <location>
        <begin position="435"/>
        <end position="469"/>
    </location>
</feature>
<organism evidence="4 5">
    <name type="scientific">Rhododendron simsii</name>
    <name type="common">Sims's rhododendron</name>
    <dbReference type="NCBI Taxonomy" id="118357"/>
    <lineage>
        <taxon>Eukaryota</taxon>
        <taxon>Viridiplantae</taxon>
        <taxon>Streptophyta</taxon>
        <taxon>Embryophyta</taxon>
        <taxon>Tracheophyta</taxon>
        <taxon>Spermatophyta</taxon>
        <taxon>Magnoliopsida</taxon>
        <taxon>eudicotyledons</taxon>
        <taxon>Gunneridae</taxon>
        <taxon>Pentapetalae</taxon>
        <taxon>asterids</taxon>
        <taxon>Ericales</taxon>
        <taxon>Ericaceae</taxon>
        <taxon>Ericoideae</taxon>
        <taxon>Rhodoreae</taxon>
        <taxon>Rhododendron</taxon>
    </lineage>
</organism>
<dbReference type="NCBIfam" id="TIGR00756">
    <property type="entry name" value="PPR"/>
    <property type="match status" value="14"/>
</dbReference>
<dbReference type="Pfam" id="PF13041">
    <property type="entry name" value="PPR_2"/>
    <property type="match status" value="5"/>
</dbReference>
<dbReference type="PANTHER" id="PTHR47939:SF13">
    <property type="entry name" value="OS03G0201400 PROTEIN"/>
    <property type="match status" value="1"/>
</dbReference>
<dbReference type="EMBL" id="WJXA01000003">
    <property type="protein sequence ID" value="KAF7148977.1"/>
    <property type="molecule type" value="Genomic_DNA"/>
</dbReference>
<dbReference type="PROSITE" id="PS51375">
    <property type="entry name" value="PPR"/>
    <property type="match status" value="16"/>
</dbReference>
<feature type="repeat" description="PPR" evidence="3">
    <location>
        <begin position="857"/>
        <end position="891"/>
    </location>
</feature>
<evidence type="ECO:0000256" key="2">
    <source>
        <dbReference type="ARBA" id="ARBA00022737"/>
    </source>
</evidence>
<feature type="repeat" description="PPR" evidence="3">
    <location>
        <begin position="226"/>
        <end position="260"/>
    </location>
</feature>
<dbReference type="InterPro" id="IPR002885">
    <property type="entry name" value="PPR_rpt"/>
</dbReference>
<reference evidence="4" key="1">
    <citation type="submission" date="2019-11" db="EMBL/GenBank/DDBJ databases">
        <authorList>
            <person name="Liu Y."/>
            <person name="Hou J."/>
            <person name="Li T.-Q."/>
            <person name="Guan C.-H."/>
            <person name="Wu X."/>
            <person name="Wu H.-Z."/>
            <person name="Ling F."/>
            <person name="Zhang R."/>
            <person name="Shi X.-G."/>
            <person name="Ren J.-P."/>
            <person name="Chen E.-F."/>
            <person name="Sun J.-M."/>
        </authorList>
    </citation>
    <scope>NUCLEOTIDE SEQUENCE</scope>
    <source>
        <strain evidence="4">Adult_tree_wgs_1</strain>
        <tissue evidence="4">Leaves</tissue>
    </source>
</reference>
<feature type="repeat" description="PPR" evidence="3">
    <location>
        <begin position="191"/>
        <end position="225"/>
    </location>
</feature>